<dbReference type="PANTHER" id="PTHR10000">
    <property type="entry name" value="PHOSPHOSERINE PHOSPHATASE"/>
    <property type="match status" value="1"/>
</dbReference>
<name>A0A6N7S607_9FIRM</name>
<dbReference type="NCBIfam" id="TIGR01484">
    <property type="entry name" value="HAD-SF-IIB"/>
    <property type="match status" value="1"/>
</dbReference>
<keyword evidence="4" id="KW-1185">Reference proteome</keyword>
<dbReference type="GO" id="GO:0016791">
    <property type="term" value="F:phosphatase activity"/>
    <property type="evidence" value="ECO:0007669"/>
    <property type="project" value="TreeGrafter"/>
</dbReference>
<dbReference type="Proteomes" id="UP000480929">
    <property type="component" value="Unassembled WGS sequence"/>
</dbReference>
<dbReference type="PANTHER" id="PTHR10000:SF8">
    <property type="entry name" value="HAD SUPERFAMILY HYDROLASE-LIKE, TYPE 3"/>
    <property type="match status" value="1"/>
</dbReference>
<dbReference type="GO" id="GO:0000287">
    <property type="term" value="F:magnesium ion binding"/>
    <property type="evidence" value="ECO:0007669"/>
    <property type="project" value="TreeGrafter"/>
</dbReference>
<sequence length="273" mass="30380">MIRCVMMDLDGTLLRIKDQKTAGISDENEQALIRFEKAGGLTGIATSRSPSYIRHFSRRTWSAIVGWNGAAIQTADTLQLHPLPKQDIKQLWKTLAGDQPQNRVVMVTTDNDFLVYDLTFPLVRGYCENPLGLIQDHRRVVEWDSRSKHDSIAVIFAVYPDAPTAQAIRERLASTGLHGIWTSPRTLMITDKQVDKARGILEATVQLGLRKEEVAVIGDDFNDLTCFETFPASFCMASAEPEIQRQARWTVASVAEALALIQRENAAAKALNG</sequence>
<dbReference type="EMBL" id="WKPJ01000007">
    <property type="protein sequence ID" value="MSA89065.1"/>
    <property type="molecule type" value="Genomic_DNA"/>
</dbReference>
<evidence type="ECO:0000313" key="2">
    <source>
        <dbReference type="EMBL" id="MSC32819.1"/>
    </source>
</evidence>
<dbReference type="Proteomes" id="UP000433575">
    <property type="component" value="Unassembled WGS sequence"/>
</dbReference>
<dbReference type="InterPro" id="IPR006379">
    <property type="entry name" value="HAD-SF_hydro_IIB"/>
</dbReference>
<proteinExistence type="predicted"/>
<dbReference type="Pfam" id="PF08282">
    <property type="entry name" value="Hydrolase_3"/>
    <property type="match status" value="1"/>
</dbReference>
<dbReference type="InterPro" id="IPR036412">
    <property type="entry name" value="HAD-like_sf"/>
</dbReference>
<accession>A0A6N7S607</accession>
<dbReference type="SUPFAM" id="SSF56784">
    <property type="entry name" value="HAD-like"/>
    <property type="match status" value="1"/>
</dbReference>
<evidence type="ECO:0000313" key="3">
    <source>
        <dbReference type="Proteomes" id="UP000433575"/>
    </source>
</evidence>
<keyword evidence="1" id="KW-0378">Hydrolase</keyword>
<dbReference type="AlphaFoldDB" id="A0A6N7S607"/>
<dbReference type="Gene3D" id="3.30.1240.10">
    <property type="match status" value="1"/>
</dbReference>
<gene>
    <name evidence="2" type="ORF">GKD88_06775</name>
    <name evidence="1" type="ORF">GKE08_06980</name>
</gene>
<dbReference type="Gene3D" id="3.40.50.1000">
    <property type="entry name" value="HAD superfamily/HAD-like"/>
    <property type="match status" value="1"/>
</dbReference>
<organism evidence="1 3">
    <name type="scientific">Holdemania massiliensis</name>
    <dbReference type="NCBI Taxonomy" id="1468449"/>
    <lineage>
        <taxon>Bacteria</taxon>
        <taxon>Bacillati</taxon>
        <taxon>Bacillota</taxon>
        <taxon>Erysipelotrichia</taxon>
        <taxon>Erysipelotrichales</taxon>
        <taxon>Erysipelotrichaceae</taxon>
        <taxon>Holdemania</taxon>
    </lineage>
</organism>
<reference evidence="3 4" key="1">
    <citation type="journal article" date="2019" name="Nat. Med.">
        <title>A library of human gut bacterial isolates paired with longitudinal multiomics data enables mechanistic microbiome research.</title>
        <authorList>
            <person name="Poyet M."/>
            <person name="Groussin M."/>
            <person name="Gibbons S.M."/>
            <person name="Avila-Pacheco J."/>
            <person name="Jiang X."/>
            <person name="Kearney S.M."/>
            <person name="Perrotta A.R."/>
            <person name="Berdy B."/>
            <person name="Zhao S."/>
            <person name="Lieberman T.D."/>
            <person name="Swanson P.K."/>
            <person name="Smith M."/>
            <person name="Roesemann S."/>
            <person name="Alexander J.E."/>
            <person name="Rich S.A."/>
            <person name="Livny J."/>
            <person name="Vlamakis H."/>
            <person name="Clish C."/>
            <person name="Bullock K."/>
            <person name="Deik A."/>
            <person name="Scott J."/>
            <person name="Pierce K.A."/>
            <person name="Xavier R.J."/>
            <person name="Alm E.J."/>
        </authorList>
    </citation>
    <scope>NUCLEOTIDE SEQUENCE [LARGE SCALE GENOMIC DNA]</scope>
    <source>
        <strain evidence="1 3">BIOML-A4</strain>
        <strain evidence="2 4">BIOML-A5</strain>
    </source>
</reference>
<evidence type="ECO:0000313" key="1">
    <source>
        <dbReference type="EMBL" id="MSA89065.1"/>
    </source>
</evidence>
<comment type="caution">
    <text evidence="1">The sequence shown here is derived from an EMBL/GenBank/DDBJ whole genome shotgun (WGS) entry which is preliminary data.</text>
</comment>
<evidence type="ECO:0000313" key="4">
    <source>
        <dbReference type="Proteomes" id="UP000480929"/>
    </source>
</evidence>
<dbReference type="OrthoDB" id="1654106at2"/>
<dbReference type="EMBL" id="WKPI01000008">
    <property type="protein sequence ID" value="MSC32819.1"/>
    <property type="molecule type" value="Genomic_DNA"/>
</dbReference>
<dbReference type="RefSeq" id="WP_154238442.1">
    <property type="nucleotide sequence ID" value="NZ_CALJPI010000125.1"/>
</dbReference>
<dbReference type="InterPro" id="IPR023214">
    <property type="entry name" value="HAD_sf"/>
</dbReference>
<protein>
    <submittedName>
        <fullName evidence="1">HAD-IIB family hydrolase</fullName>
    </submittedName>
</protein>
<dbReference type="GO" id="GO:0005829">
    <property type="term" value="C:cytosol"/>
    <property type="evidence" value="ECO:0007669"/>
    <property type="project" value="TreeGrafter"/>
</dbReference>